<gene>
    <name evidence="5" type="ORF">NQ315_011985</name>
</gene>
<feature type="compositionally biased region" description="Basic residues" evidence="3">
    <location>
        <begin position="399"/>
        <end position="417"/>
    </location>
</feature>
<dbReference type="InterPro" id="IPR045166">
    <property type="entry name" value="Spp2-like"/>
</dbReference>
<dbReference type="GO" id="GO:0005681">
    <property type="term" value="C:spliceosomal complex"/>
    <property type="evidence" value="ECO:0007669"/>
    <property type="project" value="TreeGrafter"/>
</dbReference>
<keyword evidence="2" id="KW-0539">Nucleus</keyword>
<keyword evidence="6" id="KW-1185">Reference proteome</keyword>
<comment type="caution">
    <text evidence="5">The sequence shown here is derived from an EMBL/GenBank/DDBJ whole genome shotgun (WGS) entry which is preliminary data.</text>
</comment>
<feature type="domain" description="G-patch" evidence="4">
    <location>
        <begin position="151"/>
        <end position="197"/>
    </location>
</feature>
<dbReference type="InterPro" id="IPR000467">
    <property type="entry name" value="G_patch_dom"/>
</dbReference>
<sequence>MEANKKISFGFTKLSKKPTVVRAQPLEENKVELIECLEGHSIKIKDAVEVVDEPLVIPVKGKNKTLSDRIKEAQAKQKESYTEVKKEDDRPDSELTLKEQAARALINEAKNRLENNVTSSSKVTILPVKEDKLVIEGEEEPTQEDYENVPISDYGMAMLRGMGWKEGMGIGKTASKAAVAVTPELRPKGLGLGATRVIKTEEPARDKEGNALILKKGCYAKFTMGSRKGDYCEVLGLDDEAGRVIVRTSLKGDTLTVNEFLIVPVTKEEYSQGAKVINNAKYEEYKKISDKRLEAYREAKSSTSSKSKSNTKTSAQSGKQHRDGKYASNDDRLSSGDEIESKGSRSEKSKNNGKYEKNRSRYRDKELSDSDSDNRHEESKSRYKNNSDSDSKNRERTKDKKKKKDRHRDRSRSRKEKGKNDKKSKSKHRDRSRSPRERSRKKGERSKAHKSGSRRRHKSGSSSSS</sequence>
<comment type="subcellular location">
    <subcellularLocation>
        <location evidence="1">Nucleus</location>
    </subcellularLocation>
</comment>
<protein>
    <recommendedName>
        <fullName evidence="4">G-patch domain-containing protein</fullName>
    </recommendedName>
</protein>
<feature type="compositionally biased region" description="Low complexity" evidence="3">
    <location>
        <begin position="301"/>
        <end position="314"/>
    </location>
</feature>
<evidence type="ECO:0000256" key="3">
    <source>
        <dbReference type="SAM" id="MobiDB-lite"/>
    </source>
</evidence>
<reference evidence="5 6" key="1">
    <citation type="journal article" date="2023" name="Insect Mol. Biol.">
        <title>Genome sequencing provides insights into the evolution of gene families encoding plant cell wall-degrading enzymes in longhorned beetles.</title>
        <authorList>
            <person name="Shin N.R."/>
            <person name="Okamura Y."/>
            <person name="Kirsch R."/>
            <person name="Pauchet Y."/>
        </authorList>
    </citation>
    <scope>NUCLEOTIDE SEQUENCE [LARGE SCALE GENOMIC DNA]</scope>
    <source>
        <strain evidence="5">EAD_L_NR</strain>
    </source>
</reference>
<name>A0AAV8W1I1_9CUCU</name>
<feature type="region of interest" description="Disordered" evidence="3">
    <location>
        <begin position="75"/>
        <end position="94"/>
    </location>
</feature>
<feature type="region of interest" description="Disordered" evidence="3">
    <location>
        <begin position="298"/>
        <end position="465"/>
    </location>
</feature>
<evidence type="ECO:0000256" key="2">
    <source>
        <dbReference type="ARBA" id="ARBA00023242"/>
    </source>
</evidence>
<evidence type="ECO:0000313" key="5">
    <source>
        <dbReference type="EMBL" id="KAJ8920323.1"/>
    </source>
</evidence>
<dbReference type="SMART" id="SM00443">
    <property type="entry name" value="G_patch"/>
    <property type="match status" value="1"/>
</dbReference>
<dbReference type="EMBL" id="JANEYG010000015">
    <property type="protein sequence ID" value="KAJ8920323.1"/>
    <property type="molecule type" value="Genomic_DNA"/>
</dbReference>
<evidence type="ECO:0000256" key="1">
    <source>
        <dbReference type="ARBA" id="ARBA00004123"/>
    </source>
</evidence>
<dbReference type="PANTHER" id="PTHR15818">
    <property type="entry name" value="G PATCH AND KOW-CONTAINING"/>
    <property type="match status" value="1"/>
</dbReference>
<feature type="compositionally biased region" description="Basic and acidic residues" evidence="3">
    <location>
        <begin position="320"/>
        <end position="398"/>
    </location>
</feature>
<feature type="compositionally biased region" description="Basic residues" evidence="3">
    <location>
        <begin position="438"/>
        <end position="459"/>
    </location>
</feature>
<evidence type="ECO:0000259" key="4">
    <source>
        <dbReference type="PROSITE" id="PS50174"/>
    </source>
</evidence>
<dbReference type="InterPro" id="IPR026822">
    <property type="entry name" value="Spp2/MOS2_G-patch"/>
</dbReference>
<dbReference type="Pfam" id="PF12656">
    <property type="entry name" value="G-patch_2"/>
    <property type="match status" value="1"/>
</dbReference>
<accession>A0AAV8W1I1</accession>
<dbReference type="GO" id="GO:0000398">
    <property type="term" value="P:mRNA splicing, via spliceosome"/>
    <property type="evidence" value="ECO:0007669"/>
    <property type="project" value="InterPro"/>
</dbReference>
<dbReference type="Proteomes" id="UP001159042">
    <property type="component" value="Unassembled WGS sequence"/>
</dbReference>
<dbReference type="GO" id="GO:0003676">
    <property type="term" value="F:nucleic acid binding"/>
    <property type="evidence" value="ECO:0007669"/>
    <property type="project" value="InterPro"/>
</dbReference>
<organism evidence="5 6">
    <name type="scientific">Exocentrus adspersus</name>
    <dbReference type="NCBI Taxonomy" id="1586481"/>
    <lineage>
        <taxon>Eukaryota</taxon>
        <taxon>Metazoa</taxon>
        <taxon>Ecdysozoa</taxon>
        <taxon>Arthropoda</taxon>
        <taxon>Hexapoda</taxon>
        <taxon>Insecta</taxon>
        <taxon>Pterygota</taxon>
        <taxon>Neoptera</taxon>
        <taxon>Endopterygota</taxon>
        <taxon>Coleoptera</taxon>
        <taxon>Polyphaga</taxon>
        <taxon>Cucujiformia</taxon>
        <taxon>Chrysomeloidea</taxon>
        <taxon>Cerambycidae</taxon>
        <taxon>Lamiinae</taxon>
        <taxon>Acanthocinini</taxon>
        <taxon>Exocentrus</taxon>
    </lineage>
</organism>
<dbReference type="PROSITE" id="PS50174">
    <property type="entry name" value="G_PATCH"/>
    <property type="match status" value="1"/>
</dbReference>
<dbReference type="PANTHER" id="PTHR15818:SF2">
    <property type="entry name" value="G-PATCH DOMAIN AND KOW MOTIFS-CONTAINING PROTEIN"/>
    <property type="match status" value="1"/>
</dbReference>
<proteinExistence type="predicted"/>
<dbReference type="AlphaFoldDB" id="A0AAV8W1I1"/>
<evidence type="ECO:0000313" key="6">
    <source>
        <dbReference type="Proteomes" id="UP001159042"/>
    </source>
</evidence>